<dbReference type="OrthoDB" id="9789812at2"/>
<reference evidence="2 3" key="1">
    <citation type="submission" date="2017-11" db="EMBL/GenBank/DDBJ databases">
        <title>Comparitive Functional Genomics of Dry Heat Resistant strains isolated from the Viking Spacecraft.</title>
        <authorList>
            <person name="Seuylemezian A."/>
            <person name="Cooper K."/>
            <person name="Vaishampayan P."/>
        </authorList>
    </citation>
    <scope>NUCLEOTIDE SEQUENCE [LARGE SCALE GENOMIC DNA]</scope>
    <source>
        <strain evidence="2 3">V1-29</strain>
    </source>
</reference>
<dbReference type="AlphaFoldDB" id="A0A2N5M442"/>
<dbReference type="Pfam" id="PF03483">
    <property type="entry name" value="B3_4"/>
    <property type="match status" value="1"/>
</dbReference>
<protein>
    <recommendedName>
        <fullName evidence="1">B3/B4 tRNA-binding domain-containing protein</fullName>
    </recommendedName>
</protein>
<dbReference type="EMBL" id="PGUY01000046">
    <property type="protein sequence ID" value="PLT29134.1"/>
    <property type="molecule type" value="Genomic_DNA"/>
</dbReference>
<dbReference type="SMART" id="SM00873">
    <property type="entry name" value="B3_4"/>
    <property type="match status" value="1"/>
</dbReference>
<dbReference type="InterPro" id="IPR020825">
    <property type="entry name" value="Phe-tRNA_synthase-like_B3/B4"/>
</dbReference>
<dbReference type="GO" id="GO:0003723">
    <property type="term" value="F:RNA binding"/>
    <property type="evidence" value="ECO:0007669"/>
    <property type="project" value="InterPro"/>
</dbReference>
<sequence length="221" mass="25150">MEITIDSVLTEKAQGFKVGCIDYKDITVSGSPQMIKGRLQLFQESLYFDMLDKELTAFEGIKEWREVFKKAGTDPSRYRHSAEALYRRVKKQNYLVPIHSAIDLNNFFSLQYAIPLGIYDTDQLTGRIEISIGRETDTYKGLNGRENVLKNMIVAKDQKGPFGTPFVDSERTKVTEETVNALHIIYLRPSMETEEAYKLMDAVSNMFTQVHGGEADSKIIS</sequence>
<dbReference type="SUPFAM" id="SSF56037">
    <property type="entry name" value="PheT/TilS domain"/>
    <property type="match status" value="1"/>
</dbReference>
<dbReference type="GO" id="GO:0004826">
    <property type="term" value="F:phenylalanine-tRNA ligase activity"/>
    <property type="evidence" value="ECO:0007669"/>
    <property type="project" value="InterPro"/>
</dbReference>
<dbReference type="Gene3D" id="3.50.40.10">
    <property type="entry name" value="Phenylalanyl-trna Synthetase, Chain B, domain 3"/>
    <property type="match status" value="1"/>
</dbReference>
<evidence type="ECO:0000259" key="1">
    <source>
        <dbReference type="SMART" id="SM00873"/>
    </source>
</evidence>
<comment type="caution">
    <text evidence="2">The sequence shown here is derived from an EMBL/GenBank/DDBJ whole genome shotgun (WGS) entry which is preliminary data.</text>
</comment>
<dbReference type="PANTHER" id="PTHR39209:SF2">
    <property type="entry name" value="CYTOPLASMIC PROTEIN"/>
    <property type="match status" value="1"/>
</dbReference>
<gene>
    <name evidence="2" type="ORF">CUU66_15065</name>
</gene>
<name>A0A2N5M442_9BACI</name>
<dbReference type="Proteomes" id="UP000234748">
    <property type="component" value="Unassembled WGS sequence"/>
</dbReference>
<evidence type="ECO:0000313" key="2">
    <source>
        <dbReference type="EMBL" id="PLT29134.1"/>
    </source>
</evidence>
<accession>A0A2N5M442</accession>
<feature type="domain" description="B3/B4 tRNA-binding" evidence="1">
    <location>
        <begin position="62"/>
        <end position="212"/>
    </location>
</feature>
<dbReference type="RefSeq" id="WP_101643600.1">
    <property type="nucleotide sequence ID" value="NZ_PGUY01000046.1"/>
</dbReference>
<proteinExistence type="predicted"/>
<keyword evidence="3" id="KW-1185">Reference proteome</keyword>
<organism evidence="2 3">
    <name type="scientific">Peribacillus deserti</name>
    <dbReference type="NCBI Taxonomy" id="673318"/>
    <lineage>
        <taxon>Bacteria</taxon>
        <taxon>Bacillati</taxon>
        <taxon>Bacillota</taxon>
        <taxon>Bacilli</taxon>
        <taxon>Bacillales</taxon>
        <taxon>Bacillaceae</taxon>
        <taxon>Peribacillus</taxon>
    </lineage>
</organism>
<dbReference type="PANTHER" id="PTHR39209">
    <property type="match status" value="1"/>
</dbReference>
<dbReference type="InterPro" id="IPR005146">
    <property type="entry name" value="B3/B4_tRNA-bd"/>
</dbReference>
<evidence type="ECO:0000313" key="3">
    <source>
        <dbReference type="Proteomes" id="UP000234748"/>
    </source>
</evidence>